<dbReference type="PROSITE" id="PS50011">
    <property type="entry name" value="PROTEIN_KINASE_DOM"/>
    <property type="match status" value="1"/>
</dbReference>
<proteinExistence type="predicted"/>
<evidence type="ECO:0000256" key="5">
    <source>
        <dbReference type="ARBA" id="ARBA00047899"/>
    </source>
</evidence>
<feature type="compositionally biased region" description="Polar residues" evidence="7">
    <location>
        <begin position="523"/>
        <end position="534"/>
    </location>
</feature>
<dbReference type="PANTHER" id="PTHR44329">
    <property type="entry name" value="SERINE/THREONINE-PROTEIN KINASE TNNI3K-RELATED"/>
    <property type="match status" value="1"/>
</dbReference>
<feature type="domain" description="Protein kinase" evidence="8">
    <location>
        <begin position="28"/>
        <end position="315"/>
    </location>
</feature>
<evidence type="ECO:0000256" key="6">
    <source>
        <dbReference type="ARBA" id="ARBA00048679"/>
    </source>
</evidence>
<comment type="catalytic activity">
    <reaction evidence="5">
        <text>L-threonyl-[protein] + ATP = O-phospho-L-threonyl-[protein] + ADP + H(+)</text>
        <dbReference type="Rhea" id="RHEA:46608"/>
        <dbReference type="Rhea" id="RHEA-COMP:11060"/>
        <dbReference type="Rhea" id="RHEA-COMP:11605"/>
        <dbReference type="ChEBI" id="CHEBI:15378"/>
        <dbReference type="ChEBI" id="CHEBI:30013"/>
        <dbReference type="ChEBI" id="CHEBI:30616"/>
        <dbReference type="ChEBI" id="CHEBI:61977"/>
        <dbReference type="ChEBI" id="CHEBI:456216"/>
        <dbReference type="EC" id="2.7.11.1"/>
    </reaction>
</comment>
<dbReference type="GO" id="GO:0035556">
    <property type="term" value="P:intracellular signal transduction"/>
    <property type="evidence" value="ECO:0007669"/>
    <property type="project" value="InterPro"/>
</dbReference>
<dbReference type="Pfam" id="PF07714">
    <property type="entry name" value="PK_Tyr_Ser-Thr"/>
    <property type="match status" value="1"/>
</dbReference>
<evidence type="ECO:0000313" key="10">
    <source>
        <dbReference type="EMBL" id="NDV30448.1"/>
    </source>
</evidence>
<dbReference type="InterPro" id="IPR051681">
    <property type="entry name" value="Ser/Thr_Kinases-Pseudokinases"/>
</dbReference>
<dbReference type="SMART" id="SM00220">
    <property type="entry name" value="S_TKc"/>
    <property type="match status" value="1"/>
</dbReference>
<dbReference type="PROSITE" id="PS50186">
    <property type="entry name" value="DEP"/>
    <property type="match status" value="1"/>
</dbReference>
<dbReference type="SUPFAM" id="SSF46785">
    <property type="entry name" value="Winged helix' DNA-binding domain"/>
    <property type="match status" value="1"/>
</dbReference>
<reference evidence="10" key="1">
    <citation type="journal article" date="2020" name="J. Eukaryot. Microbiol.">
        <title>De novo Sequencing, Assembly and Annotation of the Transcriptome for the Free-Living Testate Amoeba Arcella intermedia.</title>
        <authorList>
            <person name="Ribeiro G.M."/>
            <person name="Porfirio-Sousa A.L."/>
            <person name="Maurer-Alcala X.X."/>
            <person name="Katz L.A."/>
            <person name="Lahr D.J.G."/>
        </authorList>
    </citation>
    <scope>NUCLEOTIDE SEQUENCE</scope>
</reference>
<dbReference type="InterPro" id="IPR011009">
    <property type="entry name" value="Kinase-like_dom_sf"/>
</dbReference>
<dbReference type="CDD" id="cd04371">
    <property type="entry name" value="DEP"/>
    <property type="match status" value="1"/>
</dbReference>
<dbReference type="GO" id="GO:0004674">
    <property type="term" value="F:protein serine/threonine kinase activity"/>
    <property type="evidence" value="ECO:0007669"/>
    <property type="project" value="UniProtKB-EC"/>
</dbReference>
<feature type="region of interest" description="Disordered" evidence="7">
    <location>
        <begin position="498"/>
        <end position="534"/>
    </location>
</feature>
<dbReference type="InterPro" id="IPR000719">
    <property type="entry name" value="Prot_kinase_dom"/>
</dbReference>
<dbReference type="InterPro" id="IPR036388">
    <property type="entry name" value="WH-like_DNA-bd_sf"/>
</dbReference>
<dbReference type="AlphaFoldDB" id="A0A6B2L0R2"/>
<dbReference type="PROSITE" id="PS00108">
    <property type="entry name" value="PROTEIN_KINASE_ST"/>
    <property type="match status" value="1"/>
</dbReference>
<dbReference type="GO" id="GO:0005524">
    <property type="term" value="F:ATP binding"/>
    <property type="evidence" value="ECO:0007669"/>
    <property type="project" value="UniProtKB-KW"/>
</dbReference>
<sequence length="564" mass="64075">MEYASFPTVPNPSYIPVDVLQESYIEKGQLKIPLGNAQFDMSFIIPERTFSHFRGHAIDLSKLPLTPLSEEFSHLYKSTLDNQPVVIKTLNKQLCDSRSFRREILFLTTINHPSLLSVKGISLHPLAFASEYCVHGNLYDFYHSNKKMSWKLRLRITIDIAKGLHFLHGITPPIIHGDMKSPNILIYSLDTKSSTSLIKIADMGNADFVTEPLTYSKVVNPLWLAPEILKHKRFTEQSDTYSFGVICWEIVTRKHYFQDEPFLSQISENVCKGIRPDIPHFIPDDYSSLISRCWDSNAEVRPSFNTILETLENLLPSVKEYSQHFKNYDALLFNDQPKNTKTIEEATQTYVSTSPYIDYLKSKGASEKAIGIFSEMLLSKECLFNYTLENSTSTFNGTDIVNWLIKNGKEKSEALEIGRELVLMGAILNCKGTNEFEEEVQYSLLPLEKTTLLTKSIEIPSIAQLEDSTVEETPRDRDKGTPIELTKKVSFSPNRISATTSIKRTGTPHKKSRMKSLSPRSPLINSMPTTQSLTTVPTLPLTESTSSFRKILKSTSTRQRINKF</sequence>
<dbReference type="EMBL" id="GIBP01001479">
    <property type="protein sequence ID" value="NDV30448.1"/>
    <property type="molecule type" value="Transcribed_RNA"/>
</dbReference>
<evidence type="ECO:0000256" key="3">
    <source>
        <dbReference type="ARBA" id="ARBA00022777"/>
    </source>
</evidence>
<keyword evidence="3" id="KW-0418">Kinase</keyword>
<dbReference type="Gene3D" id="1.10.510.10">
    <property type="entry name" value="Transferase(Phosphotransferase) domain 1"/>
    <property type="match status" value="1"/>
</dbReference>
<feature type="domain" description="DEP" evidence="9">
    <location>
        <begin position="393"/>
        <end position="446"/>
    </location>
</feature>
<comment type="catalytic activity">
    <reaction evidence="6">
        <text>L-seryl-[protein] + ATP = O-phospho-L-seryl-[protein] + ADP + H(+)</text>
        <dbReference type="Rhea" id="RHEA:17989"/>
        <dbReference type="Rhea" id="RHEA-COMP:9863"/>
        <dbReference type="Rhea" id="RHEA-COMP:11604"/>
        <dbReference type="ChEBI" id="CHEBI:15378"/>
        <dbReference type="ChEBI" id="CHEBI:29999"/>
        <dbReference type="ChEBI" id="CHEBI:30616"/>
        <dbReference type="ChEBI" id="CHEBI:83421"/>
        <dbReference type="ChEBI" id="CHEBI:456216"/>
        <dbReference type="EC" id="2.7.11.1"/>
    </reaction>
</comment>
<evidence type="ECO:0000256" key="1">
    <source>
        <dbReference type="ARBA" id="ARBA00022679"/>
    </source>
</evidence>
<dbReference type="InterPro" id="IPR001245">
    <property type="entry name" value="Ser-Thr/Tyr_kinase_cat_dom"/>
</dbReference>
<dbReference type="PANTHER" id="PTHR44329:SF288">
    <property type="entry name" value="MITOGEN-ACTIVATED PROTEIN KINASE KINASE KINASE 20"/>
    <property type="match status" value="1"/>
</dbReference>
<dbReference type="Gene3D" id="1.10.10.10">
    <property type="entry name" value="Winged helix-like DNA-binding domain superfamily/Winged helix DNA-binding domain"/>
    <property type="match status" value="1"/>
</dbReference>
<protein>
    <recommendedName>
        <fullName evidence="11">Protein kinase domain-containing protein</fullName>
    </recommendedName>
</protein>
<evidence type="ECO:0000256" key="4">
    <source>
        <dbReference type="ARBA" id="ARBA00022840"/>
    </source>
</evidence>
<evidence type="ECO:0000256" key="2">
    <source>
        <dbReference type="ARBA" id="ARBA00022741"/>
    </source>
</evidence>
<organism evidence="10">
    <name type="scientific">Arcella intermedia</name>
    <dbReference type="NCBI Taxonomy" id="1963864"/>
    <lineage>
        <taxon>Eukaryota</taxon>
        <taxon>Amoebozoa</taxon>
        <taxon>Tubulinea</taxon>
        <taxon>Elardia</taxon>
        <taxon>Arcellinida</taxon>
        <taxon>Sphaerothecina</taxon>
        <taxon>Arcellidae</taxon>
        <taxon>Arcella</taxon>
    </lineage>
</organism>
<keyword evidence="4" id="KW-0067">ATP-binding</keyword>
<dbReference type="InterPro" id="IPR008271">
    <property type="entry name" value="Ser/Thr_kinase_AS"/>
</dbReference>
<dbReference type="PRINTS" id="PR00109">
    <property type="entry name" value="TYRKINASE"/>
</dbReference>
<dbReference type="SUPFAM" id="SSF56112">
    <property type="entry name" value="Protein kinase-like (PK-like)"/>
    <property type="match status" value="1"/>
</dbReference>
<keyword evidence="1" id="KW-0808">Transferase</keyword>
<evidence type="ECO:0000256" key="7">
    <source>
        <dbReference type="SAM" id="MobiDB-lite"/>
    </source>
</evidence>
<evidence type="ECO:0000259" key="8">
    <source>
        <dbReference type="PROSITE" id="PS50011"/>
    </source>
</evidence>
<evidence type="ECO:0000259" key="9">
    <source>
        <dbReference type="PROSITE" id="PS50186"/>
    </source>
</evidence>
<keyword evidence="2" id="KW-0547">Nucleotide-binding</keyword>
<accession>A0A6B2L0R2</accession>
<name>A0A6B2L0R2_9EUKA</name>
<dbReference type="InterPro" id="IPR000591">
    <property type="entry name" value="DEP_dom"/>
</dbReference>
<evidence type="ECO:0008006" key="11">
    <source>
        <dbReference type="Google" id="ProtNLM"/>
    </source>
</evidence>
<dbReference type="InterPro" id="IPR036390">
    <property type="entry name" value="WH_DNA-bd_sf"/>
</dbReference>